<gene>
    <name evidence="2" type="ORF">FQP85_02775</name>
</gene>
<reference evidence="2 3" key="1">
    <citation type="submission" date="2019-07" db="EMBL/GenBank/DDBJ databases">
        <title>Diversity of Bacteria from Kongsfjorden, Arctic.</title>
        <authorList>
            <person name="Yu Y."/>
        </authorList>
    </citation>
    <scope>NUCLEOTIDE SEQUENCE [LARGE SCALE GENOMIC DNA]</scope>
    <source>
        <strain evidence="2 3">SM1927</strain>
    </source>
</reference>
<organism evidence="2 3">
    <name type="scientific">Pseudoalteromonas neustonica</name>
    <dbReference type="NCBI Taxonomy" id="1840331"/>
    <lineage>
        <taxon>Bacteria</taxon>
        <taxon>Pseudomonadati</taxon>
        <taxon>Pseudomonadota</taxon>
        <taxon>Gammaproteobacteria</taxon>
        <taxon>Alteromonadales</taxon>
        <taxon>Pseudoalteromonadaceae</taxon>
        <taxon>Pseudoalteromonas</taxon>
    </lineage>
</organism>
<feature type="transmembrane region" description="Helical" evidence="1">
    <location>
        <begin position="60"/>
        <end position="83"/>
    </location>
</feature>
<keyword evidence="3" id="KW-1185">Reference proteome</keyword>
<evidence type="ECO:0000256" key="1">
    <source>
        <dbReference type="SAM" id="Phobius"/>
    </source>
</evidence>
<protein>
    <submittedName>
        <fullName evidence="2">Uncharacterized protein</fullName>
    </submittedName>
</protein>
<proteinExistence type="predicted"/>
<dbReference type="Proteomes" id="UP000317938">
    <property type="component" value="Unassembled WGS sequence"/>
</dbReference>
<accession>A0ABY3FJT7</accession>
<evidence type="ECO:0000313" key="2">
    <source>
        <dbReference type="EMBL" id="TVU86014.1"/>
    </source>
</evidence>
<dbReference type="EMBL" id="VNFF01000002">
    <property type="protein sequence ID" value="TVU86014.1"/>
    <property type="molecule type" value="Genomic_DNA"/>
</dbReference>
<feature type="transmembrane region" description="Helical" evidence="1">
    <location>
        <begin position="28"/>
        <end position="48"/>
    </location>
</feature>
<keyword evidence="1" id="KW-1133">Transmembrane helix</keyword>
<keyword evidence="1" id="KW-0812">Transmembrane</keyword>
<evidence type="ECO:0000313" key="3">
    <source>
        <dbReference type="Proteomes" id="UP000317938"/>
    </source>
</evidence>
<name>A0ABY3FJT7_9GAMM</name>
<keyword evidence="1" id="KW-0472">Membrane</keyword>
<comment type="caution">
    <text evidence="2">The sequence shown here is derived from an EMBL/GenBank/DDBJ whole genome shotgun (WGS) entry which is preliminary data.</text>
</comment>
<sequence length="93" mass="10634">MQQWQSLLRSNNDESKCLRNAQRVGLKAIYTALLILPIEPLLFAINALPKSLLIPTETRILGWFGYNAVVLSPCTIVRIVFLWRKLRIAQVTL</sequence>